<evidence type="ECO:0000313" key="1">
    <source>
        <dbReference type="EMBL" id="KPH56562.1"/>
    </source>
</evidence>
<sequence>MNEEIGIIIENLEDCITAKKVHIFNTLGGIIGSDPQCAFCVQNKREEIQKQHIKISFEEGFFTISPMQGASVFYGDSFSEMKGDYETVINIGDTFRAGDITFRFASIKEVNELLASNRVEIKDISNDTGMDEIEIKPRGQVKTSDFQEKQNIKEKLLGEKKYDIMENNIDYTEIININKQQTQDFQYANILKALQQSLQDLKSKQKSATLNEYANINIKDFESIIENIPLIKSTRLMNTLVLSLIAKELYSPIFEEMEEDIFIKYLQSAIQGNIKEDKILFENLAIKALENYIKKL</sequence>
<dbReference type="PATRIC" id="fig|35818.11.peg.6"/>
<dbReference type="RefSeq" id="WP_054197442.1">
    <property type="nucleotide sequence ID" value="NZ_JNOC01000001.1"/>
</dbReference>
<evidence type="ECO:0008006" key="3">
    <source>
        <dbReference type="Google" id="ProtNLM"/>
    </source>
</evidence>
<gene>
    <name evidence="1" type="ORF">HPU229334_00030</name>
</gene>
<proteinExistence type="predicted"/>
<dbReference type="CDD" id="cd00060">
    <property type="entry name" value="FHA"/>
    <property type="match status" value="1"/>
</dbReference>
<dbReference type="EMBL" id="JNOC01000001">
    <property type="protein sequence ID" value="KPH56562.1"/>
    <property type="molecule type" value="Genomic_DNA"/>
</dbReference>
<comment type="caution">
    <text evidence="1">The sequence shown here is derived from an EMBL/GenBank/DDBJ whole genome shotgun (WGS) entry which is preliminary data.</text>
</comment>
<name>A0A0N1E9Z4_9HELI</name>
<evidence type="ECO:0000313" key="2">
    <source>
        <dbReference type="Proteomes" id="UP000037997"/>
    </source>
</evidence>
<organism evidence="1 2">
    <name type="scientific">Helicobacter pullorum</name>
    <dbReference type="NCBI Taxonomy" id="35818"/>
    <lineage>
        <taxon>Bacteria</taxon>
        <taxon>Pseudomonadati</taxon>
        <taxon>Campylobacterota</taxon>
        <taxon>Epsilonproteobacteria</taxon>
        <taxon>Campylobacterales</taxon>
        <taxon>Helicobacteraceae</taxon>
        <taxon>Helicobacter</taxon>
    </lineage>
</organism>
<accession>A0A0N1E9Z4</accession>
<dbReference type="AlphaFoldDB" id="A0A0N1E9Z4"/>
<dbReference type="Proteomes" id="UP000037997">
    <property type="component" value="Unassembled WGS sequence"/>
</dbReference>
<dbReference type="STRING" id="35818.HPU229336_00020"/>
<reference evidence="1 2" key="1">
    <citation type="submission" date="2014-06" db="EMBL/GenBank/DDBJ databases">
        <title>Helicobacter pullorum isolates in fresh chicken meat - phenotypic and genotypic features.</title>
        <authorList>
            <person name="Borges V."/>
            <person name="Santos A."/>
            <person name="Correia C.B."/>
            <person name="Saraiva M."/>
            <person name="Menard A."/>
            <person name="Vieira L."/>
            <person name="Sampaio D.A."/>
            <person name="Gomes J.P."/>
            <person name="Oleastro M."/>
        </authorList>
    </citation>
    <scope>NUCLEOTIDE SEQUENCE [LARGE SCALE GENOMIC DNA]</scope>
    <source>
        <strain evidence="1 2">229334/12</strain>
    </source>
</reference>
<protein>
    <recommendedName>
        <fullName evidence="3">FHA domain-containing protein</fullName>
    </recommendedName>
</protein>